<dbReference type="OrthoDB" id="1522895at2"/>
<dbReference type="AlphaFoldDB" id="A0A1H3DTV3"/>
<proteinExistence type="predicted"/>
<dbReference type="PANTHER" id="PTHR37024">
    <property type="entry name" value="TYPE VI SECRETION SYSTEM DUF2094 AND IMPA-RELATED DOMAIN PROTEIN"/>
    <property type="match status" value="1"/>
</dbReference>
<dbReference type="Pfam" id="PF16989">
    <property type="entry name" value="T6SS_VasJ"/>
    <property type="match status" value="1"/>
</dbReference>
<keyword evidence="4" id="KW-1185">Reference proteome</keyword>
<feature type="compositionally biased region" description="Low complexity" evidence="1">
    <location>
        <begin position="188"/>
        <end position="201"/>
    </location>
</feature>
<gene>
    <name evidence="3" type="ORF">SAMN04487960_11366</name>
</gene>
<dbReference type="PANTHER" id="PTHR37024:SF3">
    <property type="entry name" value="TYPE VI SECRETION SYSTEM PROTEIN TSSA"/>
    <property type="match status" value="1"/>
</dbReference>
<name>A0A1H3DTV3_9GAMM</name>
<evidence type="ECO:0000313" key="4">
    <source>
        <dbReference type="Proteomes" id="UP000199675"/>
    </source>
</evidence>
<dbReference type="RefSeq" id="WP_091817475.1">
    <property type="nucleotide sequence ID" value="NZ_FNNE01000013.1"/>
</dbReference>
<evidence type="ECO:0000256" key="1">
    <source>
        <dbReference type="SAM" id="MobiDB-lite"/>
    </source>
</evidence>
<protein>
    <submittedName>
        <fullName evidence="3">Type VI secretion system protein VasJ</fullName>
    </submittedName>
</protein>
<feature type="domain" description="ImpA N-terminal" evidence="2">
    <location>
        <begin position="14"/>
        <end position="121"/>
    </location>
</feature>
<organism evidence="3 4">
    <name type="scientific">Marinobacter mobilis</name>
    <dbReference type="NCBI Taxonomy" id="488533"/>
    <lineage>
        <taxon>Bacteria</taxon>
        <taxon>Pseudomonadati</taxon>
        <taxon>Pseudomonadota</taxon>
        <taxon>Gammaproteobacteria</taxon>
        <taxon>Pseudomonadales</taxon>
        <taxon>Marinobacteraceae</taxon>
        <taxon>Marinobacter</taxon>
    </lineage>
</organism>
<dbReference type="STRING" id="488533.SAMN04487960_11366"/>
<dbReference type="InterPro" id="IPR017739">
    <property type="entry name" value="T6SS-assoc_VCA0119"/>
</dbReference>
<evidence type="ECO:0000313" key="3">
    <source>
        <dbReference type="EMBL" id="SDX69104.1"/>
    </source>
</evidence>
<dbReference type="InterPro" id="IPR010657">
    <property type="entry name" value="ImpA_N"/>
</dbReference>
<accession>A0A1H3DTV3</accession>
<sequence>MQAVEQHPYVAQVLDPLVGEQALGDALGEDPVLEFLENEIMKIGSLAHTGIDWMRVERESLQLLADRSKDLKVLGFLLLCLQRGGNGERYALSLYLLHRVLDHWWSEAWPYPGAKGARARKLLFGQVLQRASAEVEKLSFDPGLGDGRRYCLTLVECLITQATAQGLPDDGLYDLKRQIERLPAANQAASEPPVAPSSSRPESPPASSPAAAATPSLGDLTLDAGNERATRQSLLKVADLLTDLSPAETLGYQLRRYAIWNGISAEPPSRDGVKTDLAAVSADRVADYRDALAKGPDLALWQRIEQSLSLSPFWLEGHWLSAQVADALGHGDCSEAIRLALRRFLDRLPTLEALTFNDGTPFLPKAVADWLLASPAKSGSSGSGWQQAYERAAELLPRDGLGPAMQGLEDGLAEAKEPRDRFYWRLMCTELLRESGMKTLARQQVRDLQEQTRALTLDDWEPGLIARLERLM</sequence>
<reference evidence="3 4" key="1">
    <citation type="submission" date="2016-10" db="EMBL/GenBank/DDBJ databases">
        <authorList>
            <person name="de Groot N.N."/>
        </authorList>
    </citation>
    <scope>NUCLEOTIDE SEQUENCE [LARGE SCALE GENOMIC DNA]</scope>
    <source>
        <strain evidence="3 4">CGMCC 1.7059</strain>
    </source>
</reference>
<dbReference type="EMBL" id="FNNE01000013">
    <property type="protein sequence ID" value="SDX69104.1"/>
    <property type="molecule type" value="Genomic_DNA"/>
</dbReference>
<feature type="region of interest" description="Disordered" evidence="1">
    <location>
        <begin position="185"/>
        <end position="222"/>
    </location>
</feature>
<dbReference type="NCBIfam" id="TIGR03362">
    <property type="entry name" value="VI_chp_7"/>
    <property type="match status" value="1"/>
</dbReference>
<dbReference type="Proteomes" id="UP000199675">
    <property type="component" value="Unassembled WGS sequence"/>
</dbReference>
<evidence type="ECO:0000259" key="2">
    <source>
        <dbReference type="Pfam" id="PF06812"/>
    </source>
</evidence>
<dbReference type="Pfam" id="PF06812">
    <property type="entry name" value="ImpA_N"/>
    <property type="match status" value="1"/>
</dbReference>